<comment type="similarity">
    <text evidence="2">Belongs to the DAMOX/DASOX family.</text>
</comment>
<evidence type="ECO:0000256" key="3">
    <source>
        <dbReference type="ARBA" id="ARBA00022630"/>
    </source>
</evidence>
<evidence type="ECO:0000313" key="10">
    <source>
        <dbReference type="Proteomes" id="UP001163046"/>
    </source>
</evidence>
<feature type="binding site" evidence="6">
    <location>
        <begin position="64"/>
        <end position="65"/>
    </location>
    <ligand>
        <name>FAD</name>
        <dbReference type="ChEBI" id="CHEBI:57692"/>
    </ligand>
</feature>
<dbReference type="Gene3D" id="3.30.9.10">
    <property type="entry name" value="D-Amino Acid Oxidase, subunit A, domain 2"/>
    <property type="match status" value="1"/>
</dbReference>
<name>A0A9X0CUN6_9CNID</name>
<keyword evidence="5" id="KW-0560">Oxidoreductase</keyword>
<keyword evidence="10" id="KW-1185">Reference proteome</keyword>
<evidence type="ECO:0000256" key="2">
    <source>
        <dbReference type="ARBA" id="ARBA00006730"/>
    </source>
</evidence>
<dbReference type="GO" id="GO:0003884">
    <property type="term" value="F:D-amino-acid oxidase activity"/>
    <property type="evidence" value="ECO:0007669"/>
    <property type="project" value="InterPro"/>
</dbReference>
<dbReference type="PIRSF" id="PIRSF000189">
    <property type="entry name" value="D-aa_oxidase"/>
    <property type="match status" value="1"/>
</dbReference>
<organism evidence="9 10">
    <name type="scientific">Desmophyllum pertusum</name>
    <dbReference type="NCBI Taxonomy" id="174260"/>
    <lineage>
        <taxon>Eukaryota</taxon>
        <taxon>Metazoa</taxon>
        <taxon>Cnidaria</taxon>
        <taxon>Anthozoa</taxon>
        <taxon>Hexacorallia</taxon>
        <taxon>Scleractinia</taxon>
        <taxon>Caryophylliina</taxon>
        <taxon>Caryophylliidae</taxon>
        <taxon>Desmophyllum</taxon>
    </lineage>
</organism>
<dbReference type="GO" id="GO:0019478">
    <property type="term" value="P:D-amino acid catabolic process"/>
    <property type="evidence" value="ECO:0007669"/>
    <property type="project" value="TreeGrafter"/>
</dbReference>
<evidence type="ECO:0000256" key="6">
    <source>
        <dbReference type="PIRSR" id="PIRSR000189-1"/>
    </source>
</evidence>
<dbReference type="OrthoDB" id="2015447at2759"/>
<feature type="binding site" evidence="6">
    <location>
        <position position="343"/>
    </location>
    <ligand>
        <name>D-dopa</name>
        <dbReference type="ChEBI" id="CHEBI:149689"/>
    </ligand>
</feature>
<evidence type="ECO:0000256" key="4">
    <source>
        <dbReference type="ARBA" id="ARBA00022827"/>
    </source>
</evidence>
<keyword evidence="3" id="KW-0285">Flavoprotein</keyword>
<evidence type="ECO:0000256" key="1">
    <source>
        <dbReference type="ARBA" id="ARBA00001974"/>
    </source>
</evidence>
<dbReference type="InterPro" id="IPR006181">
    <property type="entry name" value="D-amino_acid_oxidase_CS"/>
</dbReference>
<dbReference type="PROSITE" id="PS00677">
    <property type="entry name" value="DAO"/>
    <property type="match status" value="1"/>
</dbReference>
<dbReference type="PANTHER" id="PTHR11530:SF25">
    <property type="entry name" value="FAD DEPENDENT OXIDOREDUCTASE DOMAIN-CONTAINING PROTEIN"/>
    <property type="match status" value="1"/>
</dbReference>
<dbReference type="Proteomes" id="UP001163046">
    <property type="component" value="Unassembled WGS sequence"/>
</dbReference>
<dbReference type="SUPFAM" id="SSF51971">
    <property type="entry name" value="Nucleotide-binding domain"/>
    <property type="match status" value="1"/>
</dbReference>
<comment type="caution">
    <text evidence="9">The sequence shown here is derived from an EMBL/GenBank/DDBJ whole genome shotgun (WGS) entry which is preliminary data.</text>
</comment>
<feature type="transmembrane region" description="Helical" evidence="7">
    <location>
        <begin position="20"/>
        <end position="40"/>
    </location>
</feature>
<dbReference type="GO" id="GO:0005737">
    <property type="term" value="C:cytoplasm"/>
    <property type="evidence" value="ECO:0007669"/>
    <property type="project" value="TreeGrafter"/>
</dbReference>
<dbReference type="SUPFAM" id="SSF54373">
    <property type="entry name" value="FAD-linked reductases, C-terminal domain"/>
    <property type="match status" value="1"/>
</dbReference>
<feature type="binding site" evidence="6">
    <location>
        <position position="282"/>
    </location>
    <ligand>
        <name>D-dopa</name>
        <dbReference type="ChEBI" id="CHEBI:149689"/>
    </ligand>
</feature>
<evidence type="ECO:0000259" key="8">
    <source>
        <dbReference type="Pfam" id="PF01266"/>
    </source>
</evidence>
<evidence type="ECO:0000313" key="9">
    <source>
        <dbReference type="EMBL" id="KAJ7374129.1"/>
    </source>
</evidence>
<dbReference type="InterPro" id="IPR006076">
    <property type="entry name" value="FAD-dep_OxRdtase"/>
</dbReference>
<feature type="domain" description="FAD dependent oxidoreductase" evidence="8">
    <location>
        <begin position="22"/>
        <end position="384"/>
    </location>
</feature>
<proteinExistence type="inferred from homology"/>
<evidence type="ECO:0000256" key="5">
    <source>
        <dbReference type="ARBA" id="ARBA00023002"/>
    </source>
</evidence>
<feature type="binding site" evidence="6">
    <location>
        <begin position="368"/>
        <end position="373"/>
    </location>
    <ligand>
        <name>FAD</name>
        <dbReference type="ChEBI" id="CHEBI:57692"/>
    </ligand>
</feature>
<dbReference type="EMBL" id="MU826829">
    <property type="protein sequence ID" value="KAJ7374129.1"/>
    <property type="molecule type" value="Genomic_DNA"/>
</dbReference>
<dbReference type="InterPro" id="IPR023209">
    <property type="entry name" value="DAO"/>
</dbReference>
<dbReference type="PANTHER" id="PTHR11530">
    <property type="entry name" value="D-AMINO ACID OXIDASE"/>
    <property type="match status" value="1"/>
</dbReference>
<keyword evidence="7" id="KW-0472">Membrane</keyword>
<protein>
    <recommendedName>
        <fullName evidence="8">FAD dependent oxidoreductase domain-containing protein</fullName>
    </recommendedName>
</protein>
<sequence>MDLQLPAMPSYSKTLTRRRIPRVMIIGAGVIGMTCALQLLERGYRVTVVAKEFASPVLNAQRLTSEIAGALWEWPPAVCGRHADEDSLERAKVWCMDSYAKFVEMAMSAEETGVFVKQSVFYFRDRVEDIPFQLDKMNELSHLPGFQHDDGLIEQTAVNSACGIVDAYQHMAPMIDTAVFMQWLYKQCRKKGCRFVHDDIHGLLRDQAEELKIKYKSQLIVNCSGLSAKELAGDEDVYPSRGVILKVRNDGSLMPKLTHSMCISAINDKPHDSKQIDEDFVYILPRNDDKLWLGGLVQPNQWDRDLTLSYPPIRTMFDKVKEFYPPLRNYGDEDVEEVLVGLRPARKGDICLEWDPVSPSVLHNYGHGGSGVTFSWGCASEVCAMVDHALKRHKLIYVSRL</sequence>
<reference evidence="9" key="1">
    <citation type="submission" date="2023-01" db="EMBL/GenBank/DDBJ databases">
        <title>Genome assembly of the deep-sea coral Lophelia pertusa.</title>
        <authorList>
            <person name="Herrera S."/>
            <person name="Cordes E."/>
        </authorList>
    </citation>
    <scope>NUCLEOTIDE SEQUENCE</scope>
    <source>
        <strain evidence="9">USNM1676648</strain>
        <tissue evidence="9">Polyp</tissue>
    </source>
</reference>
<accession>A0A9X0CUN6</accession>
<gene>
    <name evidence="9" type="ORF">OS493_009466</name>
</gene>
<evidence type="ECO:0000256" key="7">
    <source>
        <dbReference type="SAM" id="Phobius"/>
    </source>
</evidence>
<dbReference type="AlphaFoldDB" id="A0A9X0CUN6"/>
<comment type="cofactor">
    <cofactor evidence="1 6">
        <name>FAD</name>
        <dbReference type="ChEBI" id="CHEBI:57692"/>
    </cofactor>
</comment>
<dbReference type="Gene3D" id="3.40.50.720">
    <property type="entry name" value="NAD(P)-binding Rossmann-like Domain"/>
    <property type="match status" value="1"/>
</dbReference>
<keyword evidence="7" id="KW-1133">Transmembrane helix</keyword>
<dbReference type="GO" id="GO:0071949">
    <property type="term" value="F:FAD binding"/>
    <property type="evidence" value="ECO:0007669"/>
    <property type="project" value="InterPro"/>
</dbReference>
<keyword evidence="7" id="KW-0812">Transmembrane</keyword>
<feature type="binding site" evidence="6">
    <location>
        <position position="369"/>
    </location>
    <ligand>
        <name>D-dopa</name>
        <dbReference type="ChEBI" id="CHEBI:149689"/>
    </ligand>
</feature>
<dbReference type="Pfam" id="PF01266">
    <property type="entry name" value="DAO"/>
    <property type="match status" value="1"/>
</dbReference>
<keyword evidence="4 6" id="KW-0274">FAD</keyword>